<evidence type="ECO:0000313" key="3">
    <source>
        <dbReference type="Proteomes" id="UP001597040"/>
    </source>
</evidence>
<protein>
    <submittedName>
        <fullName evidence="2">PIG-L deacetylase family protein</fullName>
        <ecNumber evidence="2">3.5.1.-</ecNumber>
    </submittedName>
</protein>
<evidence type="ECO:0000313" key="2">
    <source>
        <dbReference type="EMBL" id="MFD1037188.1"/>
    </source>
</evidence>
<comment type="cofactor">
    <cofactor evidence="1">
        <name>Zn(2+)</name>
        <dbReference type="ChEBI" id="CHEBI:29105"/>
    </cofactor>
</comment>
<keyword evidence="3" id="KW-1185">Reference proteome</keyword>
<dbReference type="InterPro" id="IPR003737">
    <property type="entry name" value="GlcNAc_PI_deacetylase-related"/>
</dbReference>
<dbReference type="Gene3D" id="3.40.50.10320">
    <property type="entry name" value="LmbE-like"/>
    <property type="match status" value="1"/>
</dbReference>
<gene>
    <name evidence="2" type="ORF">ACFQ3N_01935</name>
</gene>
<dbReference type="GO" id="GO:0016787">
    <property type="term" value="F:hydrolase activity"/>
    <property type="evidence" value="ECO:0007669"/>
    <property type="project" value="UniProtKB-KW"/>
</dbReference>
<accession>A0ABW3LGF2</accession>
<dbReference type="Pfam" id="PF02585">
    <property type="entry name" value="PIG-L"/>
    <property type="match status" value="1"/>
</dbReference>
<sequence length="220" mass="25398">MKKVLVVAPHPDDETLGCGGTLLRHYQEGDEVHWLIVTDMKGGFNKEKINLRKLEIEEVGKNYQFKSITQLDFSTTTLDEAPMRDLVTSFSEVVQIVKPEIVYLPYRGDVHSDHKYVFDAMIACTKWFRYDFIKKILVYETLSETEFGINPDNNGFKPNVYVNITDYFNKKIQIMNIFSSEMGDYPFPRSNKAIEALASYRGVSGGFHYAEAFMLLKEVY</sequence>
<proteinExistence type="predicted"/>
<dbReference type="EMBL" id="JBHTKJ010000007">
    <property type="protein sequence ID" value="MFD1037188.1"/>
    <property type="molecule type" value="Genomic_DNA"/>
</dbReference>
<dbReference type="InterPro" id="IPR024078">
    <property type="entry name" value="LmbE-like_dom_sf"/>
</dbReference>
<dbReference type="PANTHER" id="PTHR12993:SF11">
    <property type="entry name" value="N-ACETYLGLUCOSAMINYL-PHOSPHATIDYLINOSITOL DE-N-ACETYLASE"/>
    <property type="match status" value="1"/>
</dbReference>
<reference evidence="3" key="1">
    <citation type="journal article" date="2019" name="Int. J. Syst. Evol. Microbiol.">
        <title>The Global Catalogue of Microorganisms (GCM) 10K type strain sequencing project: providing services to taxonomists for standard genome sequencing and annotation.</title>
        <authorList>
            <consortium name="The Broad Institute Genomics Platform"/>
            <consortium name="The Broad Institute Genome Sequencing Center for Infectious Disease"/>
            <person name="Wu L."/>
            <person name="Ma J."/>
        </authorList>
    </citation>
    <scope>NUCLEOTIDE SEQUENCE [LARGE SCALE GENOMIC DNA]</scope>
    <source>
        <strain evidence="3">CCUG 56754</strain>
    </source>
</reference>
<dbReference type="SUPFAM" id="SSF102588">
    <property type="entry name" value="LmbE-like"/>
    <property type="match status" value="1"/>
</dbReference>
<dbReference type="Proteomes" id="UP001597040">
    <property type="component" value="Unassembled WGS sequence"/>
</dbReference>
<dbReference type="PANTHER" id="PTHR12993">
    <property type="entry name" value="N-ACETYLGLUCOSAMINYL-PHOSPHATIDYLINOSITOL DE-N-ACETYLASE-RELATED"/>
    <property type="match status" value="1"/>
</dbReference>
<organism evidence="2 3">
    <name type="scientific">Virgibacillus byunsanensis</name>
    <dbReference type="NCBI Taxonomy" id="570945"/>
    <lineage>
        <taxon>Bacteria</taxon>
        <taxon>Bacillati</taxon>
        <taxon>Bacillota</taxon>
        <taxon>Bacilli</taxon>
        <taxon>Bacillales</taxon>
        <taxon>Bacillaceae</taxon>
        <taxon>Virgibacillus</taxon>
    </lineage>
</organism>
<dbReference type="RefSeq" id="WP_390359039.1">
    <property type="nucleotide sequence ID" value="NZ_JBHTKJ010000007.1"/>
</dbReference>
<comment type="caution">
    <text evidence="2">The sequence shown here is derived from an EMBL/GenBank/DDBJ whole genome shotgun (WGS) entry which is preliminary data.</text>
</comment>
<keyword evidence="2" id="KW-0378">Hydrolase</keyword>
<evidence type="ECO:0000256" key="1">
    <source>
        <dbReference type="ARBA" id="ARBA00001947"/>
    </source>
</evidence>
<dbReference type="EC" id="3.5.1.-" evidence="2"/>
<name>A0ABW3LGF2_9BACI</name>